<evidence type="ECO:0000256" key="3">
    <source>
        <dbReference type="ARBA" id="ARBA00022729"/>
    </source>
</evidence>
<feature type="compositionally biased region" description="Basic and acidic residues" evidence="10">
    <location>
        <begin position="230"/>
        <end position="250"/>
    </location>
</feature>
<evidence type="ECO:0000256" key="8">
    <source>
        <dbReference type="PROSITE-ProRule" id="PRU00124"/>
    </source>
</evidence>
<feature type="compositionally biased region" description="Low complexity" evidence="10">
    <location>
        <begin position="410"/>
        <end position="419"/>
    </location>
</feature>
<evidence type="ECO:0000256" key="4">
    <source>
        <dbReference type="ARBA" id="ARBA00022989"/>
    </source>
</evidence>
<dbReference type="InterPro" id="IPR036055">
    <property type="entry name" value="LDL_receptor-like_sf"/>
</dbReference>
<feature type="transmembrane region" description="Helical" evidence="11">
    <location>
        <begin position="555"/>
        <end position="579"/>
    </location>
</feature>
<evidence type="ECO:0000259" key="14">
    <source>
        <dbReference type="PROSITE" id="PS50986"/>
    </source>
</evidence>
<comment type="subcellular location">
    <subcellularLocation>
        <location evidence="1">Membrane</location>
        <topology evidence="1">Single-pass type I membrane protein</topology>
    </subcellularLocation>
</comment>
<feature type="compositionally biased region" description="Basic and acidic residues" evidence="10">
    <location>
        <begin position="354"/>
        <end position="369"/>
    </location>
</feature>
<accession>A0AAW2HCG0</accession>
<feature type="domain" description="MANSC" evidence="14">
    <location>
        <begin position="43"/>
        <end position="120"/>
    </location>
</feature>
<dbReference type="PROSITE" id="PS50986">
    <property type="entry name" value="MANSC"/>
    <property type="match status" value="1"/>
</dbReference>
<name>A0AAW2HCG0_9NEOP</name>
<dbReference type="InterPro" id="IPR003609">
    <property type="entry name" value="Pan_app"/>
</dbReference>
<evidence type="ECO:0000256" key="9">
    <source>
        <dbReference type="SAM" id="Coils"/>
    </source>
</evidence>
<keyword evidence="4 11" id="KW-1133">Transmembrane helix</keyword>
<feature type="chain" id="PRO_5043419063" description="MANSC domain-containing protein" evidence="12">
    <location>
        <begin position="20"/>
        <end position="605"/>
    </location>
</feature>
<keyword evidence="6" id="KW-1015">Disulfide bond</keyword>
<sequence>MRNANVAVLTVILSVVVHTICVGESDEGLERKRMETCLENFDIQTDMIIRTQDSKAMGAKFLNEAELNGRDECQKLCCETEGCDVYIYNQKVPGSCYLFHCGPPEDFKCKFTQHRNYTSAILTLNNHLNELENQIKLSKHEEELNNLRKMEVIPSTTVPPVQTSTKVPDPADAKSNHSPRNQCSRYQFECKGNGECIAIYNVCDGIPQCSDGSDEAVELECPAVAGTPRPKSEEQVKKTHPEHAQRKEESPQQQVKSSAPYKPPTGWQQGPSGYALGYGMSQPNDKVSDFPTNAQKVDAQQQLAYQARIYGREGEGLAQQYPITGMQWQGYPMQRQDEGSHIFTHKGSGLVPESSDRYTNRKDLPDRVHHGQMTGPYGSDYLKFGAVAGMNGNGYYNAPMYYPNNLPPRQQQQQQQQQQRVPGLEEMPQRPGLAMYGNGLSAPGPSDYYYEDPQLRARVPVLQDPRISKAMESGIIQSQVPAKTPFKPPAEAEKPKMTESVKKTLENVHYSSTSKSPQSKTKVEVTTASSRTVVAAELSMNEAEAEGGMDKPSGAILSLTLGMCITAIMIVLVGCRLRVVRRRMRRSGKSPYAHDPDFLVNGMYL</sequence>
<dbReference type="SMART" id="SM00765">
    <property type="entry name" value="MANEC"/>
    <property type="match status" value="1"/>
</dbReference>
<keyword evidence="2 11" id="KW-0812">Transmembrane</keyword>
<dbReference type="InterPro" id="IPR002172">
    <property type="entry name" value="LDrepeatLR_classA_rpt"/>
</dbReference>
<dbReference type="PANTHER" id="PTHR46876:SF1">
    <property type="entry name" value="LOW-DENSITY LIPOPROTEIN RECEPTOR-RELATED PROTEIN 11"/>
    <property type="match status" value="1"/>
</dbReference>
<dbReference type="CDD" id="cd00112">
    <property type="entry name" value="LDLa"/>
    <property type="match status" value="1"/>
</dbReference>
<dbReference type="GO" id="GO:0016020">
    <property type="term" value="C:membrane"/>
    <property type="evidence" value="ECO:0007669"/>
    <property type="project" value="UniProtKB-SubCell"/>
</dbReference>
<evidence type="ECO:0000256" key="11">
    <source>
        <dbReference type="SAM" id="Phobius"/>
    </source>
</evidence>
<evidence type="ECO:0000259" key="13">
    <source>
        <dbReference type="PROSITE" id="PS50948"/>
    </source>
</evidence>
<dbReference type="PROSITE" id="PS50948">
    <property type="entry name" value="PAN"/>
    <property type="match status" value="1"/>
</dbReference>
<dbReference type="InterPro" id="IPR013980">
    <property type="entry name" value="MANSC_dom"/>
</dbReference>
<evidence type="ECO:0000256" key="10">
    <source>
        <dbReference type="SAM" id="MobiDB-lite"/>
    </source>
</evidence>
<keyword evidence="9" id="KW-0175">Coiled coil</keyword>
<dbReference type="EMBL" id="JARGDH010000005">
    <property type="protein sequence ID" value="KAL0267599.1"/>
    <property type="molecule type" value="Genomic_DNA"/>
</dbReference>
<dbReference type="InterPro" id="IPR023415">
    <property type="entry name" value="LDLR_class-A_CS"/>
</dbReference>
<evidence type="ECO:0008006" key="16">
    <source>
        <dbReference type="Google" id="ProtNLM"/>
    </source>
</evidence>
<keyword evidence="3 12" id="KW-0732">Signal</keyword>
<keyword evidence="5 11" id="KW-0472">Membrane</keyword>
<proteinExistence type="predicted"/>
<evidence type="ECO:0000256" key="5">
    <source>
        <dbReference type="ARBA" id="ARBA00023136"/>
    </source>
</evidence>
<gene>
    <name evidence="15" type="ORF">PYX00_009826</name>
</gene>
<dbReference type="Pfam" id="PF00057">
    <property type="entry name" value="Ldl_recept_a"/>
    <property type="match status" value="1"/>
</dbReference>
<evidence type="ECO:0000256" key="6">
    <source>
        <dbReference type="ARBA" id="ARBA00023157"/>
    </source>
</evidence>
<feature type="region of interest" description="Disordered" evidence="10">
    <location>
        <begin position="223"/>
        <end position="286"/>
    </location>
</feature>
<evidence type="ECO:0000313" key="15">
    <source>
        <dbReference type="EMBL" id="KAL0267599.1"/>
    </source>
</evidence>
<protein>
    <recommendedName>
        <fullName evidence="16">MANSC domain-containing protein</fullName>
    </recommendedName>
</protein>
<dbReference type="Pfam" id="PF07502">
    <property type="entry name" value="MANEC"/>
    <property type="match status" value="1"/>
</dbReference>
<reference evidence="15" key="1">
    <citation type="journal article" date="2024" name="Gigascience">
        <title>Chromosome-level genome of the poultry shaft louse Menopon gallinae provides insight into the host-switching and adaptive evolution of parasitic lice.</title>
        <authorList>
            <person name="Xu Y."/>
            <person name="Ma L."/>
            <person name="Liu S."/>
            <person name="Liang Y."/>
            <person name="Liu Q."/>
            <person name="He Z."/>
            <person name="Tian L."/>
            <person name="Duan Y."/>
            <person name="Cai W."/>
            <person name="Li H."/>
            <person name="Song F."/>
        </authorList>
    </citation>
    <scope>NUCLEOTIDE SEQUENCE</scope>
    <source>
        <strain evidence="15">Cailab_2023a</strain>
    </source>
</reference>
<dbReference type="AlphaFoldDB" id="A0AAW2HCG0"/>
<dbReference type="PROSITE" id="PS50068">
    <property type="entry name" value="LDLRA_2"/>
    <property type="match status" value="1"/>
</dbReference>
<feature type="coiled-coil region" evidence="9">
    <location>
        <begin position="114"/>
        <end position="141"/>
    </location>
</feature>
<comment type="caution">
    <text evidence="8">Lacks conserved residue(s) required for the propagation of feature annotation.</text>
</comment>
<dbReference type="SUPFAM" id="SSF57424">
    <property type="entry name" value="LDL receptor-like module"/>
    <property type="match status" value="1"/>
</dbReference>
<dbReference type="InterPro" id="IPR011106">
    <property type="entry name" value="MANSC_N"/>
</dbReference>
<keyword evidence="7" id="KW-0325">Glycoprotein</keyword>
<feature type="signal peptide" evidence="12">
    <location>
        <begin position="1"/>
        <end position="19"/>
    </location>
</feature>
<dbReference type="Gene3D" id="4.10.400.10">
    <property type="entry name" value="Low-density Lipoprotein Receptor"/>
    <property type="match status" value="1"/>
</dbReference>
<organism evidence="15">
    <name type="scientific">Menopon gallinae</name>
    <name type="common">poultry shaft louse</name>
    <dbReference type="NCBI Taxonomy" id="328185"/>
    <lineage>
        <taxon>Eukaryota</taxon>
        <taxon>Metazoa</taxon>
        <taxon>Ecdysozoa</taxon>
        <taxon>Arthropoda</taxon>
        <taxon>Hexapoda</taxon>
        <taxon>Insecta</taxon>
        <taxon>Pterygota</taxon>
        <taxon>Neoptera</taxon>
        <taxon>Paraneoptera</taxon>
        <taxon>Psocodea</taxon>
        <taxon>Troctomorpha</taxon>
        <taxon>Phthiraptera</taxon>
        <taxon>Amblycera</taxon>
        <taxon>Menoponidae</taxon>
        <taxon>Menopon</taxon>
    </lineage>
</organism>
<feature type="domain" description="Apple" evidence="13">
    <location>
        <begin position="37"/>
        <end position="122"/>
    </location>
</feature>
<dbReference type="PROSITE" id="PS01209">
    <property type="entry name" value="LDLRA_1"/>
    <property type="match status" value="1"/>
</dbReference>
<dbReference type="PANTHER" id="PTHR46876">
    <property type="entry name" value="LOW-DENSITY LIPOPROTEIN RECEPTOR-RELATED PROTEIN 11"/>
    <property type="match status" value="1"/>
</dbReference>
<comment type="caution">
    <text evidence="15">The sequence shown here is derived from an EMBL/GenBank/DDBJ whole genome shotgun (WGS) entry which is preliminary data.</text>
</comment>
<evidence type="ECO:0000256" key="7">
    <source>
        <dbReference type="ARBA" id="ARBA00023180"/>
    </source>
</evidence>
<feature type="compositionally biased region" description="Low complexity" evidence="10">
    <location>
        <begin position="158"/>
        <end position="168"/>
    </location>
</feature>
<evidence type="ECO:0000256" key="12">
    <source>
        <dbReference type="SAM" id="SignalP"/>
    </source>
</evidence>
<dbReference type="SMART" id="SM00192">
    <property type="entry name" value="LDLa"/>
    <property type="match status" value="1"/>
</dbReference>
<evidence type="ECO:0000256" key="1">
    <source>
        <dbReference type="ARBA" id="ARBA00004479"/>
    </source>
</evidence>
<evidence type="ECO:0000256" key="2">
    <source>
        <dbReference type="ARBA" id="ARBA00022692"/>
    </source>
</evidence>
<feature type="region of interest" description="Disordered" evidence="10">
    <location>
        <begin position="402"/>
        <end position="423"/>
    </location>
</feature>
<feature type="region of interest" description="Disordered" evidence="10">
    <location>
        <begin position="345"/>
        <end position="372"/>
    </location>
</feature>
<feature type="region of interest" description="Disordered" evidence="10">
    <location>
        <begin position="158"/>
        <end position="180"/>
    </location>
</feature>